<dbReference type="Proteomes" id="UP000492821">
    <property type="component" value="Unassembled WGS sequence"/>
</dbReference>
<evidence type="ECO:0000313" key="2">
    <source>
        <dbReference type="Proteomes" id="UP000492821"/>
    </source>
</evidence>
<protein>
    <submittedName>
        <fullName evidence="3">BTB domain-containing protein</fullName>
    </submittedName>
</protein>
<dbReference type="Gene3D" id="3.30.710.10">
    <property type="entry name" value="Potassium Channel Kv1.1, Chain A"/>
    <property type="match status" value="1"/>
</dbReference>
<dbReference type="InterPro" id="IPR000210">
    <property type="entry name" value="BTB/POZ_dom"/>
</dbReference>
<reference evidence="3" key="2">
    <citation type="submission" date="2020-10" db="UniProtKB">
        <authorList>
            <consortium name="WormBaseParasite"/>
        </authorList>
    </citation>
    <scope>IDENTIFICATION</scope>
</reference>
<dbReference type="SMART" id="SM00225">
    <property type="entry name" value="BTB"/>
    <property type="match status" value="1"/>
</dbReference>
<feature type="domain" description="BTB" evidence="1">
    <location>
        <begin position="44"/>
        <end position="111"/>
    </location>
</feature>
<dbReference type="GO" id="GO:0050804">
    <property type="term" value="P:modulation of chemical synaptic transmission"/>
    <property type="evidence" value="ECO:0007669"/>
    <property type="project" value="TreeGrafter"/>
</dbReference>
<accession>A0A7E4UTL0</accession>
<dbReference type="PANTHER" id="PTHR46306">
    <property type="entry name" value="BTB/POZ DOMAIN-CONTAINING PROTEIN 9"/>
    <property type="match status" value="1"/>
</dbReference>
<dbReference type="PANTHER" id="PTHR46306:SF1">
    <property type="entry name" value="BTB_POZ DOMAIN-CONTAINING PROTEIN 9"/>
    <property type="match status" value="1"/>
</dbReference>
<dbReference type="GO" id="GO:0048512">
    <property type="term" value="P:circadian behavior"/>
    <property type="evidence" value="ECO:0007669"/>
    <property type="project" value="TreeGrafter"/>
</dbReference>
<reference evidence="2" key="1">
    <citation type="journal article" date="2013" name="Genetics">
        <title>The draft genome and transcriptome of Panagrellus redivivus are shaped by the harsh demands of a free-living lifestyle.</title>
        <authorList>
            <person name="Srinivasan J."/>
            <person name="Dillman A.R."/>
            <person name="Macchietto M.G."/>
            <person name="Heikkinen L."/>
            <person name="Lakso M."/>
            <person name="Fracchia K.M."/>
            <person name="Antoshechkin I."/>
            <person name="Mortazavi A."/>
            <person name="Wong G."/>
            <person name="Sternberg P.W."/>
        </authorList>
    </citation>
    <scope>NUCLEOTIDE SEQUENCE [LARGE SCALE GENOMIC DNA]</scope>
    <source>
        <strain evidence="2">MT8872</strain>
    </source>
</reference>
<dbReference type="AlphaFoldDB" id="A0A7E4UTL0"/>
<dbReference type="GO" id="GO:0005737">
    <property type="term" value="C:cytoplasm"/>
    <property type="evidence" value="ECO:0007669"/>
    <property type="project" value="TreeGrafter"/>
</dbReference>
<dbReference type="SUPFAM" id="SSF54695">
    <property type="entry name" value="POZ domain"/>
    <property type="match status" value="1"/>
</dbReference>
<evidence type="ECO:0000313" key="3">
    <source>
        <dbReference type="WBParaSite" id="Pan_g12703.t1"/>
    </source>
</evidence>
<dbReference type="PROSITE" id="PS50097">
    <property type="entry name" value="BTB"/>
    <property type="match status" value="1"/>
</dbReference>
<keyword evidence="2" id="KW-1185">Reference proteome</keyword>
<sequence length="159" mass="17787">MDASLAFLHKHIVEPIYALCQSRHNGTTATETDRIDTLFSEKLSNVTIVVDNIKLPAHRDVLVQRCQYFEALFNSGMIEATSKRIEVRETSIDGFKCVLKWIYTGTVEFTSLSLKTTSTGPASSIIQNIHVAGFKIFSSSRALSVSSIFMALLRDARWL</sequence>
<dbReference type="InterPro" id="IPR052407">
    <property type="entry name" value="BTB_POZ_domain_cont_9"/>
</dbReference>
<evidence type="ECO:0000259" key="1">
    <source>
        <dbReference type="PROSITE" id="PS50097"/>
    </source>
</evidence>
<dbReference type="InterPro" id="IPR011333">
    <property type="entry name" value="SKP1/BTB/POZ_sf"/>
</dbReference>
<dbReference type="GO" id="GO:0008344">
    <property type="term" value="P:adult locomotory behavior"/>
    <property type="evidence" value="ECO:0007669"/>
    <property type="project" value="TreeGrafter"/>
</dbReference>
<dbReference type="Pfam" id="PF00651">
    <property type="entry name" value="BTB"/>
    <property type="match status" value="1"/>
</dbReference>
<dbReference type="WBParaSite" id="Pan_g12703.t1">
    <property type="protein sequence ID" value="Pan_g12703.t1"/>
    <property type="gene ID" value="Pan_g12703"/>
</dbReference>
<name>A0A7E4UTL0_PANRE</name>
<proteinExistence type="predicted"/>
<organism evidence="2 3">
    <name type="scientific">Panagrellus redivivus</name>
    <name type="common">Microworm</name>
    <dbReference type="NCBI Taxonomy" id="6233"/>
    <lineage>
        <taxon>Eukaryota</taxon>
        <taxon>Metazoa</taxon>
        <taxon>Ecdysozoa</taxon>
        <taxon>Nematoda</taxon>
        <taxon>Chromadorea</taxon>
        <taxon>Rhabditida</taxon>
        <taxon>Tylenchina</taxon>
        <taxon>Panagrolaimomorpha</taxon>
        <taxon>Panagrolaimoidea</taxon>
        <taxon>Panagrolaimidae</taxon>
        <taxon>Panagrellus</taxon>
    </lineage>
</organism>